<evidence type="ECO:0000256" key="4">
    <source>
        <dbReference type="ARBA" id="ARBA00023125"/>
    </source>
</evidence>
<feature type="domain" description="Response regulatory" evidence="7">
    <location>
        <begin position="2"/>
        <end position="113"/>
    </location>
</feature>
<dbReference type="InterPro" id="IPR011006">
    <property type="entry name" value="CheY-like_superfamily"/>
</dbReference>
<dbReference type="Gene3D" id="3.40.50.2300">
    <property type="match status" value="1"/>
</dbReference>
<evidence type="ECO:0000313" key="8">
    <source>
        <dbReference type="EMBL" id="MFC7388787.1"/>
    </source>
</evidence>
<proteinExistence type="predicted"/>
<evidence type="ECO:0000313" key="9">
    <source>
        <dbReference type="Proteomes" id="UP001596439"/>
    </source>
</evidence>
<dbReference type="SMART" id="SM00448">
    <property type="entry name" value="REC"/>
    <property type="match status" value="1"/>
</dbReference>
<protein>
    <submittedName>
        <fullName evidence="8">Response regulator</fullName>
    </submittedName>
</protein>
<dbReference type="InterPro" id="IPR036388">
    <property type="entry name" value="WH-like_DNA-bd_sf"/>
</dbReference>
<sequence>MRTILIEDEHHILGMMERIVKEEPSLEWVGSFQSPTQALTFIQEHPVDLVFLDIEMPEMTGLELATYLPERTQVVFTTAHQQYAVEAFNLHATHYLLKPITEQMIHSVIPRIVQRYESIQQKNPHRSCRIQFLDRFSVRTQDGNLVKWPTQKTEELFAYLVYHRKQVINKWVLAETLYPDIDEPQRALHNVYNSIYRLKKTLAEHELDITVKTINNGYSIELGESCACDYYEWLDSAQPSTSKTELKNRLLVDKDYTWH</sequence>
<evidence type="ECO:0000256" key="2">
    <source>
        <dbReference type="ARBA" id="ARBA00023012"/>
    </source>
</evidence>
<gene>
    <name evidence="8" type="ORF">ACFQO8_01450</name>
</gene>
<comment type="caution">
    <text evidence="8">The sequence shown here is derived from an EMBL/GenBank/DDBJ whole genome shotgun (WGS) entry which is preliminary data.</text>
</comment>
<dbReference type="InterPro" id="IPR001789">
    <property type="entry name" value="Sig_transdc_resp-reg_receiver"/>
</dbReference>
<keyword evidence="5" id="KW-0804">Transcription</keyword>
<reference evidence="9" key="1">
    <citation type="journal article" date="2019" name="Int. J. Syst. Evol. Microbiol.">
        <title>The Global Catalogue of Microorganisms (GCM) 10K type strain sequencing project: providing services to taxonomists for standard genome sequencing and annotation.</title>
        <authorList>
            <consortium name="The Broad Institute Genomics Platform"/>
            <consortium name="The Broad Institute Genome Sequencing Center for Infectious Disease"/>
            <person name="Wu L."/>
            <person name="Ma J."/>
        </authorList>
    </citation>
    <scope>NUCLEOTIDE SEQUENCE [LARGE SCALE GENOMIC DNA]</scope>
    <source>
        <strain evidence="9">CCUG 55590</strain>
    </source>
</reference>
<dbReference type="PANTHER" id="PTHR48111:SF17">
    <property type="entry name" value="TRANSCRIPTIONAL REGULATORY PROTEIN YPDB"/>
    <property type="match status" value="1"/>
</dbReference>
<accession>A0ABW2PH16</accession>
<keyword evidence="9" id="KW-1185">Reference proteome</keyword>
<dbReference type="PANTHER" id="PTHR48111">
    <property type="entry name" value="REGULATOR OF RPOS"/>
    <property type="match status" value="1"/>
</dbReference>
<dbReference type="EMBL" id="JBHTCE010000001">
    <property type="protein sequence ID" value="MFC7388787.1"/>
    <property type="molecule type" value="Genomic_DNA"/>
</dbReference>
<dbReference type="Proteomes" id="UP001596439">
    <property type="component" value="Unassembled WGS sequence"/>
</dbReference>
<keyword evidence="3" id="KW-0805">Transcription regulation</keyword>
<dbReference type="Pfam" id="PF00072">
    <property type="entry name" value="Response_reg"/>
    <property type="match status" value="1"/>
</dbReference>
<feature type="modified residue" description="4-aspartylphosphate" evidence="6">
    <location>
        <position position="53"/>
    </location>
</feature>
<evidence type="ECO:0000259" key="7">
    <source>
        <dbReference type="PROSITE" id="PS50110"/>
    </source>
</evidence>
<dbReference type="InterPro" id="IPR039420">
    <property type="entry name" value="WalR-like"/>
</dbReference>
<name>A0ABW2PH16_9BACL</name>
<organism evidence="8 9">
    <name type="scientific">Exiguobacterium aestuarii</name>
    <dbReference type="NCBI Taxonomy" id="273527"/>
    <lineage>
        <taxon>Bacteria</taxon>
        <taxon>Bacillati</taxon>
        <taxon>Bacillota</taxon>
        <taxon>Bacilli</taxon>
        <taxon>Bacillales</taxon>
        <taxon>Bacillales Family XII. Incertae Sedis</taxon>
        <taxon>Exiguobacterium</taxon>
    </lineage>
</organism>
<evidence type="ECO:0000256" key="5">
    <source>
        <dbReference type="ARBA" id="ARBA00023163"/>
    </source>
</evidence>
<keyword evidence="2" id="KW-0902">Two-component regulatory system</keyword>
<evidence type="ECO:0000256" key="6">
    <source>
        <dbReference type="PROSITE-ProRule" id="PRU00169"/>
    </source>
</evidence>
<keyword evidence="1 6" id="KW-0597">Phosphoprotein</keyword>
<dbReference type="Gene3D" id="1.10.10.10">
    <property type="entry name" value="Winged helix-like DNA-binding domain superfamily/Winged helix DNA-binding domain"/>
    <property type="match status" value="1"/>
</dbReference>
<evidence type="ECO:0000256" key="1">
    <source>
        <dbReference type="ARBA" id="ARBA00022553"/>
    </source>
</evidence>
<dbReference type="SUPFAM" id="SSF52172">
    <property type="entry name" value="CheY-like"/>
    <property type="match status" value="1"/>
</dbReference>
<dbReference type="PROSITE" id="PS50110">
    <property type="entry name" value="RESPONSE_REGULATORY"/>
    <property type="match status" value="1"/>
</dbReference>
<evidence type="ECO:0000256" key="3">
    <source>
        <dbReference type="ARBA" id="ARBA00023015"/>
    </source>
</evidence>
<dbReference type="RefSeq" id="WP_214786299.1">
    <property type="nucleotide sequence ID" value="NZ_JANIEL010000005.1"/>
</dbReference>
<keyword evidence="4" id="KW-0238">DNA-binding</keyword>